<proteinExistence type="predicted"/>
<dbReference type="InterPro" id="IPR009081">
    <property type="entry name" value="PP-bd_ACP"/>
</dbReference>
<dbReference type="InterPro" id="IPR050091">
    <property type="entry name" value="PKS_NRPS_Biosynth_Enz"/>
</dbReference>
<evidence type="ECO:0000256" key="1">
    <source>
        <dbReference type="ARBA" id="ARBA00022450"/>
    </source>
</evidence>
<dbReference type="PROSITE" id="PS50075">
    <property type="entry name" value="CARRIER"/>
    <property type="match status" value="1"/>
</dbReference>
<dbReference type="Proteomes" id="UP001589693">
    <property type="component" value="Unassembled WGS sequence"/>
</dbReference>
<dbReference type="RefSeq" id="WP_377853029.1">
    <property type="nucleotide sequence ID" value="NZ_JBHLZU010000014.1"/>
</dbReference>
<dbReference type="InterPro" id="IPR036736">
    <property type="entry name" value="ACP-like_sf"/>
</dbReference>
<keyword evidence="1" id="KW-0596">Phosphopantetheine</keyword>
<keyword evidence="3" id="KW-0808">Transferase</keyword>
<dbReference type="InterPro" id="IPR006162">
    <property type="entry name" value="Ppantetheine_attach_site"/>
</dbReference>
<dbReference type="InterPro" id="IPR020806">
    <property type="entry name" value="PKS_PP-bd"/>
</dbReference>
<dbReference type="SMART" id="SM00825">
    <property type="entry name" value="PKS_KS"/>
    <property type="match status" value="1"/>
</dbReference>
<dbReference type="Pfam" id="PF22621">
    <property type="entry name" value="CurL-like_PKS_C"/>
    <property type="match status" value="1"/>
</dbReference>
<evidence type="ECO:0000256" key="2">
    <source>
        <dbReference type="ARBA" id="ARBA00022553"/>
    </source>
</evidence>
<dbReference type="Gene3D" id="3.40.47.10">
    <property type="match status" value="6"/>
</dbReference>
<dbReference type="EMBL" id="JBHLZU010000014">
    <property type="protein sequence ID" value="MFB9905730.1"/>
    <property type="molecule type" value="Genomic_DNA"/>
</dbReference>
<evidence type="ECO:0000256" key="3">
    <source>
        <dbReference type="ARBA" id="ARBA00022679"/>
    </source>
</evidence>
<dbReference type="InterPro" id="IPR016039">
    <property type="entry name" value="Thiolase-like"/>
</dbReference>
<dbReference type="SUPFAM" id="SSF53901">
    <property type="entry name" value="Thiolase-like"/>
    <property type="match status" value="2"/>
</dbReference>
<dbReference type="InterPro" id="IPR014043">
    <property type="entry name" value="Acyl_transferase_dom"/>
</dbReference>
<dbReference type="SMART" id="SM00823">
    <property type="entry name" value="PKS_PP"/>
    <property type="match status" value="1"/>
</dbReference>
<dbReference type="Pfam" id="PF00550">
    <property type="entry name" value="PP-binding"/>
    <property type="match status" value="1"/>
</dbReference>
<comment type="caution">
    <text evidence="6">The sequence shown here is derived from an EMBL/GenBank/DDBJ whole genome shotgun (WGS) entry which is preliminary data.</text>
</comment>
<dbReference type="PANTHER" id="PTHR43775:SF51">
    <property type="entry name" value="INACTIVE PHENOLPHTHIOCEROL SYNTHESIS POLYKETIDE SYNTHASE TYPE I PKS1-RELATED"/>
    <property type="match status" value="1"/>
</dbReference>
<feature type="domain" description="Carrier" evidence="5">
    <location>
        <begin position="530"/>
        <end position="605"/>
    </location>
</feature>
<evidence type="ECO:0000313" key="6">
    <source>
        <dbReference type="EMBL" id="MFB9905730.1"/>
    </source>
</evidence>
<dbReference type="Gene3D" id="3.40.366.10">
    <property type="entry name" value="Malonyl-Coenzyme A Acyl Carrier Protein, domain 2"/>
    <property type="match status" value="2"/>
</dbReference>
<name>A0ABV5ZZA9_9PSEU</name>
<protein>
    <submittedName>
        <fullName evidence="6">Acyltransferase domain-containing protein</fullName>
    </submittedName>
</protein>
<dbReference type="SUPFAM" id="SSF55048">
    <property type="entry name" value="Probable ACP-binding domain of malonyl-CoA ACP transacylase"/>
    <property type="match status" value="1"/>
</dbReference>
<keyword evidence="4 6" id="KW-0012">Acyltransferase</keyword>
<dbReference type="InterPro" id="IPR016036">
    <property type="entry name" value="Malonyl_transacylase_ACP-bd"/>
</dbReference>
<dbReference type="Pfam" id="PF00698">
    <property type="entry name" value="Acyl_transf_1"/>
    <property type="match status" value="2"/>
</dbReference>
<dbReference type="GO" id="GO:0016746">
    <property type="term" value="F:acyltransferase activity"/>
    <property type="evidence" value="ECO:0007669"/>
    <property type="project" value="UniProtKB-KW"/>
</dbReference>
<evidence type="ECO:0000259" key="5">
    <source>
        <dbReference type="PROSITE" id="PS50075"/>
    </source>
</evidence>
<evidence type="ECO:0000256" key="4">
    <source>
        <dbReference type="ARBA" id="ARBA00023315"/>
    </source>
</evidence>
<dbReference type="Gene3D" id="3.30.70.3290">
    <property type="match status" value="1"/>
</dbReference>
<accession>A0ABV5ZZA9</accession>
<sequence length="1400" mass="145781">MKTPPDVDPIVVVGMACRFPGARGPARFAEQLRAGRTARPVLVVPGHDLVVELGREAFADAGIHPDRYRGSRTAVFVRGRAEQVSHLLGLYGPSESVGSALLAVHLAAESMRRGECVAALAGGAEPDAASGGLVLLKFRSAALADGDPVYCVLAGSATSPHEAYESAGIAGDEVGYVELHGGAAPSAPVPVGSAGSATAGLIKVVLGVSNRELVPSAVPVPGPNLRVQDETGEWAGFPVAAVSAADCHLVLCGHPAVEPAAPPTHLLADVTPHALRPHRHAVFVFSDNTPQWRDLLDGSPVFAARMAECAEALRPHTDWDLFEVLAGSAEGIDVDQAVLFAVQVALAEVWSAAGVLPDAVVGDGGGEVAAAVVAGALSLEDGARVAAIRSQALAMLAADEGAALPPPHPDEARGCLLAMLGSLAPTSASTSFVSSVTGQVLDGAELDAAYWHRNLVRAERFELAVSSLLDDGHTVFVELGDANLSEIVVGSAVVLSDPPADVAADTVADATVRSLVLRGLARLSPAGRRRALLRMVREEAASVLGHRDADDVLPMMPLARLGFDSMLALELAGRVAAHCELNLSAELVLECATPQALADHLVAVLDFADGAEERDAVSDDSGQDAADDRIAIVALAHRSRIADERGFDAVLFGFDAVGVDDAQRALLELTWEAFELAGIDPTSLRESRSGVFGGGSRQIARAFGLGGPVIDVDGPLVAVHMAAKALRDDECDLAVAGGAGEADSATTLVLERFSDARRNGRRVLAVIEGSAVGSTPHRAVAQALRAAGLRPSDVDDLGELPRLASGFHGWAGISTSGGAETSAHLILEAVGAPERVGAVRDLPDTPLLVSAADSGGLRDQVRRLLAHLEANPGLSLTDVAYSLATTRAALPLRVSVVGDRHEALVGLTAIAAGELDVRGTGSPEPCFYFTGEAPPAFGRELHAGFPVFAEAFDEVCAEIDSLLDHPLRDVVFAEEPPDGLDRTAYAQAGTFAAEVALYRLAEHWGLTPTRLGGRGVGEVSAAHCAGVLSLADACALVAARARLLRAFPLGGAMICVSGTEHHVRDQLPEDVTVVGVRGPRSVIVSGAEDAVLRVQEWFAGRGVPAKRLHVDRAEHGGLLAPMLLRFGQVLDLLELAEPVVPLVMGQGISTPDYWLRHAREAVRAVGAAPRLSLGSLAVLTTMPERGVGISPGTALVALLHPDETETRSVVTALAQLHDRGVELDWAEFFSGTGARPVELPTYPFQRAATPVRPTGEFWRSGPDPEFGAVLPALSSWWDNHNRQSECPVTGTWLLVTAAGADSPLGGALRDALAQRGVTVRSVEAGQWNREQFAEHLRAALDGAAPDGVLALGGVETDMLVLAMSDARIDARLWRLAPALRGRPVAARRGPRAAVCNRGGL</sequence>
<keyword evidence="7" id="KW-1185">Reference proteome</keyword>
<dbReference type="InterPro" id="IPR016035">
    <property type="entry name" value="Acyl_Trfase/lysoPLipase"/>
</dbReference>
<dbReference type="Pfam" id="PF00109">
    <property type="entry name" value="ketoacyl-synt"/>
    <property type="match status" value="4"/>
</dbReference>
<dbReference type="InterPro" id="IPR014030">
    <property type="entry name" value="Ketoacyl_synth_N"/>
</dbReference>
<keyword evidence="2" id="KW-0597">Phosphoprotein</keyword>
<gene>
    <name evidence="6" type="ORF">ACFFQA_17490</name>
</gene>
<dbReference type="SUPFAM" id="SSF52151">
    <property type="entry name" value="FabD/lysophospholipase-like"/>
    <property type="match status" value="2"/>
</dbReference>
<dbReference type="InterPro" id="IPR001227">
    <property type="entry name" value="Ac_transferase_dom_sf"/>
</dbReference>
<dbReference type="SMART" id="SM00827">
    <property type="entry name" value="PKS_AT"/>
    <property type="match status" value="2"/>
</dbReference>
<organism evidence="6 7">
    <name type="scientific">Allokutzneria oryzae</name>
    <dbReference type="NCBI Taxonomy" id="1378989"/>
    <lineage>
        <taxon>Bacteria</taxon>
        <taxon>Bacillati</taxon>
        <taxon>Actinomycetota</taxon>
        <taxon>Actinomycetes</taxon>
        <taxon>Pseudonocardiales</taxon>
        <taxon>Pseudonocardiaceae</taxon>
        <taxon>Allokutzneria</taxon>
    </lineage>
</organism>
<dbReference type="SUPFAM" id="SSF47336">
    <property type="entry name" value="ACP-like"/>
    <property type="match status" value="1"/>
</dbReference>
<dbReference type="PANTHER" id="PTHR43775">
    <property type="entry name" value="FATTY ACID SYNTHASE"/>
    <property type="match status" value="1"/>
</dbReference>
<dbReference type="Gene3D" id="1.10.1200.10">
    <property type="entry name" value="ACP-like"/>
    <property type="match status" value="1"/>
</dbReference>
<evidence type="ECO:0000313" key="7">
    <source>
        <dbReference type="Proteomes" id="UP001589693"/>
    </source>
</evidence>
<dbReference type="InterPro" id="IPR020841">
    <property type="entry name" value="PKS_Beta-ketoAc_synthase_dom"/>
</dbReference>
<reference evidence="6 7" key="1">
    <citation type="submission" date="2024-09" db="EMBL/GenBank/DDBJ databases">
        <authorList>
            <person name="Sun Q."/>
            <person name="Mori K."/>
        </authorList>
    </citation>
    <scope>NUCLEOTIDE SEQUENCE [LARGE SCALE GENOMIC DNA]</scope>
    <source>
        <strain evidence="6 7">TBRC 7907</strain>
    </source>
</reference>
<dbReference type="PROSITE" id="PS00012">
    <property type="entry name" value="PHOSPHOPANTETHEINE"/>
    <property type="match status" value="1"/>
</dbReference>